<evidence type="ECO:0000313" key="2">
    <source>
        <dbReference type="Proteomes" id="UP001596004"/>
    </source>
</evidence>
<proteinExistence type="predicted"/>
<dbReference type="RefSeq" id="WP_380849522.1">
    <property type="nucleotide sequence ID" value="NZ_JBHSFP010000037.1"/>
</dbReference>
<organism evidence="1 2">
    <name type="scientific">Sphaerisporangium dianthi</name>
    <dbReference type="NCBI Taxonomy" id="1436120"/>
    <lineage>
        <taxon>Bacteria</taxon>
        <taxon>Bacillati</taxon>
        <taxon>Actinomycetota</taxon>
        <taxon>Actinomycetes</taxon>
        <taxon>Streptosporangiales</taxon>
        <taxon>Streptosporangiaceae</taxon>
        <taxon>Sphaerisporangium</taxon>
    </lineage>
</organism>
<reference evidence="2" key="1">
    <citation type="journal article" date="2019" name="Int. J. Syst. Evol. Microbiol.">
        <title>The Global Catalogue of Microorganisms (GCM) 10K type strain sequencing project: providing services to taxonomists for standard genome sequencing and annotation.</title>
        <authorList>
            <consortium name="The Broad Institute Genomics Platform"/>
            <consortium name="The Broad Institute Genome Sequencing Center for Infectious Disease"/>
            <person name="Wu L."/>
            <person name="Ma J."/>
        </authorList>
    </citation>
    <scope>NUCLEOTIDE SEQUENCE [LARGE SCALE GENOMIC DNA]</scope>
    <source>
        <strain evidence="2">CGMCC 4.7132</strain>
    </source>
</reference>
<accession>A0ABV9CSY6</accession>
<sequence length="120" mass="12548">MQAELRISGGDAVGELVALIAWLRSQRELQGRVRPVTGPPASEELGGAVDLITVALGSGGAVGMVLARALTAWLTNRHSDVILTVTTQTGTVTLEAKRASDPLPLLKEVLRHEADSGDEA</sequence>
<gene>
    <name evidence="1" type="ORF">ACFO60_34780</name>
</gene>
<keyword evidence="2" id="KW-1185">Reference proteome</keyword>
<comment type="caution">
    <text evidence="1">The sequence shown here is derived from an EMBL/GenBank/DDBJ whole genome shotgun (WGS) entry which is preliminary data.</text>
</comment>
<protein>
    <submittedName>
        <fullName evidence="1">Uncharacterized protein</fullName>
    </submittedName>
</protein>
<dbReference type="Proteomes" id="UP001596004">
    <property type="component" value="Unassembled WGS sequence"/>
</dbReference>
<dbReference type="InterPro" id="IPR045428">
    <property type="entry name" value="EACC1"/>
</dbReference>
<dbReference type="EMBL" id="JBHSFP010000037">
    <property type="protein sequence ID" value="MFC4535960.1"/>
    <property type="molecule type" value="Genomic_DNA"/>
</dbReference>
<dbReference type="Pfam" id="PF19953">
    <property type="entry name" value="EACC1"/>
    <property type="match status" value="1"/>
</dbReference>
<name>A0ABV9CSY6_9ACTN</name>
<evidence type="ECO:0000313" key="1">
    <source>
        <dbReference type="EMBL" id="MFC4535960.1"/>
    </source>
</evidence>